<name>A0A6J5TAA4_9CAUD</name>
<proteinExistence type="predicted"/>
<gene>
    <name evidence="1" type="ORF">UFOVP71_310</name>
</gene>
<protein>
    <submittedName>
        <fullName evidence="1">Uncharacterized protein</fullName>
    </submittedName>
</protein>
<accession>A0A6J5TAA4</accession>
<organism evidence="1">
    <name type="scientific">uncultured Caudovirales phage</name>
    <dbReference type="NCBI Taxonomy" id="2100421"/>
    <lineage>
        <taxon>Viruses</taxon>
        <taxon>Duplodnaviria</taxon>
        <taxon>Heunggongvirae</taxon>
        <taxon>Uroviricota</taxon>
        <taxon>Caudoviricetes</taxon>
        <taxon>Peduoviridae</taxon>
        <taxon>Maltschvirus</taxon>
        <taxon>Maltschvirus maltsch</taxon>
    </lineage>
</organism>
<evidence type="ECO:0000313" key="1">
    <source>
        <dbReference type="EMBL" id="CAB4241772.1"/>
    </source>
</evidence>
<dbReference type="EMBL" id="LR797824">
    <property type="protein sequence ID" value="CAB4241772.1"/>
    <property type="molecule type" value="Genomic_DNA"/>
</dbReference>
<reference evidence="1" key="1">
    <citation type="submission" date="2020-05" db="EMBL/GenBank/DDBJ databases">
        <authorList>
            <person name="Chiriac C."/>
            <person name="Salcher M."/>
            <person name="Ghai R."/>
            <person name="Kavagutti S V."/>
        </authorList>
    </citation>
    <scope>NUCLEOTIDE SEQUENCE</scope>
</reference>
<sequence>MKQNYTMYIYKTDKRTKSGERLVSTTVWRDRDEAGMKRECAELFQMYPAKLGYRFEYFPTMKTVKNLMSGKDVQIDRDTPWCCNPASESYWSM</sequence>